<evidence type="ECO:0000313" key="2">
    <source>
        <dbReference type="Proteomes" id="UP001152795"/>
    </source>
</evidence>
<gene>
    <name evidence="1" type="ORF">PACLA_8A068269</name>
</gene>
<evidence type="ECO:0000313" key="1">
    <source>
        <dbReference type="EMBL" id="CAB4005814.1"/>
    </source>
</evidence>
<dbReference type="EMBL" id="CACRXK020005321">
    <property type="protein sequence ID" value="CAB4005814.1"/>
    <property type="molecule type" value="Genomic_DNA"/>
</dbReference>
<accession>A0A6S7HKL9</accession>
<dbReference type="AlphaFoldDB" id="A0A6S7HKL9"/>
<organism evidence="1 2">
    <name type="scientific">Paramuricea clavata</name>
    <name type="common">Red gorgonian</name>
    <name type="synonym">Violescent sea-whip</name>
    <dbReference type="NCBI Taxonomy" id="317549"/>
    <lineage>
        <taxon>Eukaryota</taxon>
        <taxon>Metazoa</taxon>
        <taxon>Cnidaria</taxon>
        <taxon>Anthozoa</taxon>
        <taxon>Octocorallia</taxon>
        <taxon>Malacalcyonacea</taxon>
        <taxon>Plexauridae</taxon>
        <taxon>Paramuricea</taxon>
    </lineage>
</organism>
<dbReference type="Pfam" id="PF02995">
    <property type="entry name" value="DUF229"/>
    <property type="match status" value="2"/>
</dbReference>
<dbReference type="Proteomes" id="UP001152795">
    <property type="component" value="Unassembled WGS sequence"/>
</dbReference>
<proteinExistence type="predicted"/>
<dbReference type="InterPro" id="IPR017850">
    <property type="entry name" value="Alkaline_phosphatase_core_sf"/>
</dbReference>
<name>A0A6S7HKL9_PARCT</name>
<feature type="non-terminal residue" evidence="1">
    <location>
        <position position="1"/>
    </location>
</feature>
<sequence length="790" mass="92528">FTRAREIPTAELVRKRELEQAENTSRQPYQKNTSCPVLSIQSQRNDNMKTKYSDKCKPWKQTEDICGIANKFYSINKDIYCRGKPKNTSRNICSFAFSNQVVDKTPEINCDNEICRNGSLFVGSVNPEIGVVTSQDWKEFRSAKSAELALPGIISNNVKNGLTFCLIRCVKNDENIDQLLTFPHIFTKYREKLRNKRQMSIRVKRKSRRKQRGKERKLFNINILLLDSVSRNHFYRMLNKTVNTLRQAALGPDVLILDYEFLQSLAPYTYKNIKALFTGTIEREAHNLNQNIGINTLYGHLKRHGYRTLFQEDSCWYDRWGTVLENSIRKDKLPQSIEDLKKSWRHFRNLTKTYSVDDYGLTHFSCVVFKMHGIPNMFNKPLKVCYDGQPISSYFLRYTRDFLNQANSRKGKGPTFSYLHTNFGHEETGLRIKALDDALSEFVRDMAKRKDTLTVILSDHGPKTTVYSRDYLHGRYETYDSLSFMIIPKKVQHGLGESRVASLVRNQKSLITMQDIHEMLTEMTQLHKRKSALFSDISKRTCDSILMISYGVCKCRDWERLFIDQSPRFIQLAEFATELLNDKVREQFSTSNRSGFGKCRKLQLHRIWNIRQRISNASYITTFDLVVQPFYTIFLVQTKHSEKDGIVDNISLQSWRRVSLYRHYIKCKDKSVDMELCVCNLRKRNSNKRLLEIIEEAKVSKDNEIIKTRTSCLYILLTKVEDKLESIFSYDAINTCAIRYIFTVDSLQNVENFQGRKIIKELQPNTDTFLFSVVAKEKRKPTFKYYFKRT</sequence>
<dbReference type="SUPFAM" id="SSF53649">
    <property type="entry name" value="Alkaline phosphatase-like"/>
    <property type="match status" value="1"/>
</dbReference>
<dbReference type="PANTHER" id="PTHR10974">
    <property type="entry name" value="FI08016P-RELATED"/>
    <property type="match status" value="1"/>
</dbReference>
<dbReference type="GO" id="GO:0005615">
    <property type="term" value="C:extracellular space"/>
    <property type="evidence" value="ECO:0007669"/>
    <property type="project" value="TreeGrafter"/>
</dbReference>
<dbReference type="OrthoDB" id="413313at2759"/>
<dbReference type="PANTHER" id="PTHR10974:SF39">
    <property type="entry name" value="E2F TRANSCRIPTION FACTOR CC-MB DOMAIN-CONTAINING PROTEIN"/>
    <property type="match status" value="1"/>
</dbReference>
<reference evidence="1" key="1">
    <citation type="submission" date="2020-04" db="EMBL/GenBank/DDBJ databases">
        <authorList>
            <person name="Alioto T."/>
            <person name="Alioto T."/>
            <person name="Gomez Garrido J."/>
        </authorList>
    </citation>
    <scope>NUCLEOTIDE SEQUENCE</scope>
    <source>
        <strain evidence="1">A484AB</strain>
    </source>
</reference>
<protein>
    <submittedName>
        <fullName evidence="1">Uncharacterized protein LOC111345138</fullName>
    </submittedName>
</protein>
<dbReference type="Gene3D" id="3.40.720.10">
    <property type="entry name" value="Alkaline Phosphatase, subunit A"/>
    <property type="match status" value="1"/>
</dbReference>
<keyword evidence="2" id="KW-1185">Reference proteome</keyword>
<comment type="caution">
    <text evidence="1">The sequence shown here is derived from an EMBL/GenBank/DDBJ whole genome shotgun (WGS) entry which is preliminary data.</text>
</comment>
<dbReference type="InterPro" id="IPR004245">
    <property type="entry name" value="DUF229"/>
</dbReference>